<keyword evidence="1" id="KW-0472">Membrane</keyword>
<keyword evidence="3" id="KW-1185">Reference proteome</keyword>
<comment type="caution">
    <text evidence="2">The sequence shown here is derived from an EMBL/GenBank/DDBJ whole genome shotgun (WGS) entry which is preliminary data.</text>
</comment>
<name>A0A9X3YNL1_9GAMM</name>
<reference evidence="2" key="1">
    <citation type="submission" date="2023-02" db="EMBL/GenBank/DDBJ databases">
        <title>Tahibacter soli sp. nov. isolated from soil.</title>
        <authorList>
            <person name="Baek J.H."/>
            <person name="Lee J.K."/>
            <person name="Choi D.G."/>
            <person name="Jeon C.O."/>
        </authorList>
    </citation>
    <scope>NUCLEOTIDE SEQUENCE</scope>
    <source>
        <strain evidence="2">BL</strain>
    </source>
</reference>
<dbReference type="EMBL" id="JAOVZO020000018">
    <property type="protein sequence ID" value="MDC8014048.1"/>
    <property type="molecule type" value="Genomic_DNA"/>
</dbReference>
<keyword evidence="1" id="KW-0812">Transmembrane</keyword>
<dbReference type="Proteomes" id="UP001139971">
    <property type="component" value="Unassembled WGS sequence"/>
</dbReference>
<feature type="transmembrane region" description="Helical" evidence="1">
    <location>
        <begin position="60"/>
        <end position="78"/>
    </location>
</feature>
<dbReference type="RefSeq" id="WP_263541692.1">
    <property type="nucleotide sequence ID" value="NZ_JAOVZO020000018.1"/>
</dbReference>
<keyword evidence="1" id="KW-1133">Transmembrane helix</keyword>
<feature type="transmembrane region" description="Helical" evidence="1">
    <location>
        <begin position="33"/>
        <end position="48"/>
    </location>
</feature>
<gene>
    <name evidence="2" type="ORF">OD750_016005</name>
</gene>
<evidence type="ECO:0000256" key="1">
    <source>
        <dbReference type="SAM" id="Phobius"/>
    </source>
</evidence>
<proteinExistence type="predicted"/>
<dbReference type="AlphaFoldDB" id="A0A9X3YNL1"/>
<accession>A0A9X3YNL1</accession>
<sequence>MRLVRSSNSIFWLALLFGLIAWAAPGDRLALQMAAIGASTAVAGIALRHADSPRRAPRHFVAPALALGVALLAALRRFF</sequence>
<protein>
    <submittedName>
        <fullName evidence="2">Uncharacterized protein</fullName>
    </submittedName>
</protein>
<evidence type="ECO:0000313" key="3">
    <source>
        <dbReference type="Proteomes" id="UP001139971"/>
    </source>
</evidence>
<organism evidence="2 3">
    <name type="scientific">Tahibacter soli</name>
    <dbReference type="NCBI Taxonomy" id="2983605"/>
    <lineage>
        <taxon>Bacteria</taxon>
        <taxon>Pseudomonadati</taxon>
        <taxon>Pseudomonadota</taxon>
        <taxon>Gammaproteobacteria</taxon>
        <taxon>Lysobacterales</taxon>
        <taxon>Rhodanobacteraceae</taxon>
        <taxon>Tahibacter</taxon>
    </lineage>
</organism>
<evidence type="ECO:0000313" key="2">
    <source>
        <dbReference type="EMBL" id="MDC8014048.1"/>
    </source>
</evidence>